<evidence type="ECO:0000313" key="3">
    <source>
        <dbReference type="Proteomes" id="UP001232755"/>
    </source>
</evidence>
<dbReference type="EMBL" id="JAUSYP010000001">
    <property type="protein sequence ID" value="MDQ0747732.1"/>
    <property type="molecule type" value="Genomic_DNA"/>
</dbReference>
<proteinExistence type="predicted"/>
<evidence type="ECO:0000313" key="2">
    <source>
        <dbReference type="EMBL" id="MDQ0747732.1"/>
    </source>
</evidence>
<accession>A0ABU0QMM1</accession>
<feature type="region of interest" description="Disordered" evidence="1">
    <location>
        <begin position="164"/>
        <end position="195"/>
    </location>
</feature>
<reference evidence="2 3" key="1">
    <citation type="submission" date="2023-07" db="EMBL/GenBank/DDBJ databases">
        <title>Comparative genomics of wheat-associated soil bacteria to identify genetic determinants of phenazine resistance.</title>
        <authorList>
            <person name="Mouncey N."/>
        </authorList>
    </citation>
    <scope>NUCLEOTIDE SEQUENCE [LARGE SCALE GENOMIC DNA]</scope>
    <source>
        <strain evidence="2 3">B3I12</strain>
    </source>
</reference>
<comment type="caution">
    <text evidence="2">The sequence shown here is derived from an EMBL/GenBank/DDBJ whole genome shotgun (WGS) entry which is preliminary data.</text>
</comment>
<dbReference type="Proteomes" id="UP001232755">
    <property type="component" value="Unassembled WGS sequence"/>
</dbReference>
<keyword evidence="3" id="KW-1185">Reference proteome</keyword>
<name>A0ABU0QMM1_9ACTN</name>
<gene>
    <name evidence="2" type="ORF">QF034_001963</name>
</gene>
<protein>
    <submittedName>
        <fullName evidence="2">Uncharacterized protein</fullName>
    </submittedName>
</protein>
<feature type="region of interest" description="Disordered" evidence="1">
    <location>
        <begin position="50"/>
        <end position="71"/>
    </location>
</feature>
<evidence type="ECO:0000256" key="1">
    <source>
        <dbReference type="SAM" id="MobiDB-lite"/>
    </source>
</evidence>
<feature type="region of interest" description="Disordered" evidence="1">
    <location>
        <begin position="101"/>
        <end position="132"/>
    </location>
</feature>
<sequence>MGIRTLLCRTVPGVALPPVPPFAAAASTVRVPAGLTTALRRTTADLRQRLAKGRRPTDPTRAGAGDMTAVPGLTGTGAMSAVVGLTSPGDVSDILGLTGGPAPGAQHRANADRVGDADRSGRTDRPGRAGRPWADLARSYLTLVLTRLPRPRRPAHTTITVYIATTAPLSERPTGSAPRHRRGQHGPGPEPDATP</sequence>
<feature type="compositionally biased region" description="Basic and acidic residues" evidence="1">
    <location>
        <begin position="109"/>
        <end position="127"/>
    </location>
</feature>
<organism evidence="2 3">
    <name type="scientific">Streptomyces africanus</name>
    <dbReference type="NCBI Taxonomy" id="231024"/>
    <lineage>
        <taxon>Bacteria</taxon>
        <taxon>Bacillati</taxon>
        <taxon>Actinomycetota</taxon>
        <taxon>Actinomycetes</taxon>
        <taxon>Kitasatosporales</taxon>
        <taxon>Streptomycetaceae</taxon>
        <taxon>Streptomyces</taxon>
    </lineage>
</organism>